<comment type="caution">
    <text evidence="4">The sequence shown here is derived from an EMBL/GenBank/DDBJ whole genome shotgun (WGS) entry which is preliminary data.</text>
</comment>
<dbReference type="PANTHER" id="PTHR13395:SF6">
    <property type="entry name" value="SISTER CHROMATID COHESION PROTEIN DCC1"/>
    <property type="match status" value="1"/>
</dbReference>
<comment type="similarity">
    <text evidence="1">Belongs to the DCC1 family.</text>
</comment>
<keyword evidence="3" id="KW-0235">DNA replication</keyword>
<dbReference type="AlphaFoldDB" id="A0A401Q4S2"/>
<dbReference type="InterPro" id="IPR019128">
    <property type="entry name" value="Dcc1"/>
</dbReference>
<evidence type="ECO:0000313" key="4">
    <source>
        <dbReference type="EMBL" id="GCB80370.1"/>
    </source>
</evidence>
<dbReference type="GO" id="GO:0000775">
    <property type="term" value="C:chromosome, centromeric region"/>
    <property type="evidence" value="ECO:0007669"/>
    <property type="project" value="TreeGrafter"/>
</dbReference>
<evidence type="ECO:0000256" key="3">
    <source>
        <dbReference type="ARBA" id="ARBA00022705"/>
    </source>
</evidence>
<dbReference type="GO" id="GO:0006260">
    <property type="term" value="P:DNA replication"/>
    <property type="evidence" value="ECO:0007669"/>
    <property type="project" value="UniProtKB-KW"/>
</dbReference>
<dbReference type="GO" id="GO:0000785">
    <property type="term" value="C:chromatin"/>
    <property type="evidence" value="ECO:0007669"/>
    <property type="project" value="TreeGrafter"/>
</dbReference>
<name>A0A401Q4S2_SCYTO</name>
<dbReference type="GO" id="GO:0034088">
    <property type="term" value="P:maintenance of mitotic sister chromatid cohesion"/>
    <property type="evidence" value="ECO:0007669"/>
    <property type="project" value="TreeGrafter"/>
</dbReference>
<keyword evidence="5" id="KW-1185">Reference proteome</keyword>
<dbReference type="PANTHER" id="PTHR13395">
    <property type="entry name" value="SISTER CHROMATID COHESION PROTEIN DCC1-RELATED"/>
    <property type="match status" value="1"/>
</dbReference>
<evidence type="ECO:0000256" key="1">
    <source>
        <dbReference type="ARBA" id="ARBA00007017"/>
    </source>
</evidence>
<evidence type="ECO:0000313" key="5">
    <source>
        <dbReference type="Proteomes" id="UP000288216"/>
    </source>
</evidence>
<accession>A0A401Q4S2</accession>
<dbReference type="STRING" id="75743.A0A401Q4S2"/>
<dbReference type="Pfam" id="PF09724">
    <property type="entry name" value="Dcc1"/>
    <property type="match status" value="1"/>
</dbReference>
<dbReference type="EMBL" id="BFAA01012292">
    <property type="protein sequence ID" value="GCB80370.1"/>
    <property type="molecule type" value="Genomic_DNA"/>
</dbReference>
<dbReference type="OrthoDB" id="5199543at2759"/>
<dbReference type="Proteomes" id="UP000288216">
    <property type="component" value="Unassembled WGS sequence"/>
</dbReference>
<proteinExistence type="inferred from homology"/>
<reference evidence="4 5" key="1">
    <citation type="journal article" date="2018" name="Nat. Ecol. Evol.">
        <title>Shark genomes provide insights into elasmobranch evolution and the origin of vertebrates.</title>
        <authorList>
            <person name="Hara Y"/>
            <person name="Yamaguchi K"/>
            <person name="Onimaru K"/>
            <person name="Kadota M"/>
            <person name="Koyanagi M"/>
            <person name="Keeley SD"/>
            <person name="Tatsumi K"/>
            <person name="Tanaka K"/>
            <person name="Motone F"/>
            <person name="Kageyama Y"/>
            <person name="Nozu R"/>
            <person name="Adachi N"/>
            <person name="Nishimura O"/>
            <person name="Nakagawa R"/>
            <person name="Tanegashima C"/>
            <person name="Kiyatake I"/>
            <person name="Matsumoto R"/>
            <person name="Murakumo K"/>
            <person name="Nishida K"/>
            <person name="Terakita A"/>
            <person name="Kuratani S"/>
            <person name="Sato K"/>
            <person name="Hyodo S Kuraku.S."/>
        </authorList>
    </citation>
    <scope>NUCLEOTIDE SEQUENCE [LARGE SCALE GENOMIC DNA]</scope>
</reference>
<dbReference type="GO" id="GO:0031390">
    <property type="term" value="C:Ctf18 RFC-like complex"/>
    <property type="evidence" value="ECO:0007669"/>
    <property type="project" value="InterPro"/>
</dbReference>
<organism evidence="4 5">
    <name type="scientific">Scyliorhinus torazame</name>
    <name type="common">Cloudy catshark</name>
    <name type="synonym">Catulus torazame</name>
    <dbReference type="NCBI Taxonomy" id="75743"/>
    <lineage>
        <taxon>Eukaryota</taxon>
        <taxon>Metazoa</taxon>
        <taxon>Chordata</taxon>
        <taxon>Craniata</taxon>
        <taxon>Vertebrata</taxon>
        <taxon>Chondrichthyes</taxon>
        <taxon>Elasmobranchii</taxon>
        <taxon>Galeomorphii</taxon>
        <taxon>Galeoidea</taxon>
        <taxon>Carcharhiniformes</taxon>
        <taxon>Scyliorhinidae</taxon>
        <taxon>Scyliorhinus</taxon>
    </lineage>
</organism>
<gene>
    <name evidence="4" type="ORF">scyTo_0018096</name>
</gene>
<sequence length="134" mass="14999">MRTLQEIHATLQVAKLDPAELQPVAQCLSFSESFSSEDYCLLEVDDTLCKYIESGQSLTIRGDLDEHAVLCSEDKTFDLKMADTSNMLLIVPDCRTPNQLASDSSTDQLIHCQVKSLCKQGFLEGVIFFVEILY</sequence>
<protein>
    <recommendedName>
        <fullName evidence="2">Sister chromatid cohesion protein DCC1</fullName>
    </recommendedName>
</protein>
<evidence type="ECO:0000256" key="2">
    <source>
        <dbReference type="ARBA" id="ARBA00017682"/>
    </source>
</evidence>